<name>A0AAD4DVC0_9AGAM</name>
<evidence type="ECO:0000313" key="3">
    <source>
        <dbReference type="Proteomes" id="UP001195769"/>
    </source>
</evidence>
<accession>A0AAD4DVC0</accession>
<dbReference type="AlphaFoldDB" id="A0AAD4DVC0"/>
<sequence>MAFWWLSEDRVIAGQQIEVRKLIVLTPPAVAMPSCCCFNASLIRGSESSPRNIAEAIQSRIDCSSSYFVPLFSVAKSWQTQCVTLLYEPVMARIFRQPIGAELIVNLPLCFQDVLDDPRKGRSSFLTVLSAIVILLVTFIILRSCVDPVFQTVPF</sequence>
<protein>
    <submittedName>
        <fullName evidence="2">Uncharacterized protein</fullName>
    </submittedName>
</protein>
<dbReference type="RefSeq" id="XP_041220274.1">
    <property type="nucleotide sequence ID" value="XM_041377508.1"/>
</dbReference>
<reference evidence="2" key="1">
    <citation type="journal article" date="2020" name="New Phytol.">
        <title>Comparative genomics reveals dynamic genome evolution in host specialist ectomycorrhizal fungi.</title>
        <authorList>
            <person name="Lofgren L.A."/>
            <person name="Nguyen N.H."/>
            <person name="Vilgalys R."/>
            <person name="Ruytinx J."/>
            <person name="Liao H.L."/>
            <person name="Branco S."/>
            <person name="Kuo A."/>
            <person name="LaButti K."/>
            <person name="Lipzen A."/>
            <person name="Andreopoulos W."/>
            <person name="Pangilinan J."/>
            <person name="Riley R."/>
            <person name="Hundley H."/>
            <person name="Na H."/>
            <person name="Barry K."/>
            <person name="Grigoriev I.V."/>
            <person name="Stajich J.E."/>
            <person name="Kennedy P.G."/>
        </authorList>
    </citation>
    <scope>NUCLEOTIDE SEQUENCE</scope>
    <source>
        <strain evidence="2">FC203</strain>
    </source>
</reference>
<keyword evidence="1" id="KW-0812">Transmembrane</keyword>
<evidence type="ECO:0000256" key="1">
    <source>
        <dbReference type="SAM" id="Phobius"/>
    </source>
</evidence>
<organism evidence="2 3">
    <name type="scientific">Suillus fuscotomentosus</name>
    <dbReference type="NCBI Taxonomy" id="1912939"/>
    <lineage>
        <taxon>Eukaryota</taxon>
        <taxon>Fungi</taxon>
        <taxon>Dikarya</taxon>
        <taxon>Basidiomycota</taxon>
        <taxon>Agaricomycotina</taxon>
        <taxon>Agaricomycetes</taxon>
        <taxon>Agaricomycetidae</taxon>
        <taxon>Boletales</taxon>
        <taxon>Suillineae</taxon>
        <taxon>Suillaceae</taxon>
        <taxon>Suillus</taxon>
    </lineage>
</organism>
<keyword evidence="3" id="KW-1185">Reference proteome</keyword>
<evidence type="ECO:0000313" key="2">
    <source>
        <dbReference type="EMBL" id="KAG1894698.1"/>
    </source>
</evidence>
<gene>
    <name evidence="2" type="ORF">F5891DRAFT_984854</name>
</gene>
<feature type="transmembrane region" description="Helical" evidence="1">
    <location>
        <begin position="125"/>
        <end position="142"/>
    </location>
</feature>
<proteinExistence type="predicted"/>
<keyword evidence="1" id="KW-0472">Membrane</keyword>
<keyword evidence="1" id="KW-1133">Transmembrane helix</keyword>
<dbReference type="GeneID" id="64671806"/>
<comment type="caution">
    <text evidence="2">The sequence shown here is derived from an EMBL/GenBank/DDBJ whole genome shotgun (WGS) entry which is preliminary data.</text>
</comment>
<dbReference type="Proteomes" id="UP001195769">
    <property type="component" value="Unassembled WGS sequence"/>
</dbReference>
<dbReference type="EMBL" id="JABBWK010000076">
    <property type="protein sequence ID" value="KAG1894698.1"/>
    <property type="molecule type" value="Genomic_DNA"/>
</dbReference>